<dbReference type="InterPro" id="IPR000504">
    <property type="entry name" value="RRM_dom"/>
</dbReference>
<dbReference type="Gene3D" id="3.30.70.330">
    <property type="match status" value="1"/>
</dbReference>
<organism evidence="3 4">
    <name type="scientific">Dipteronia sinensis</name>
    <dbReference type="NCBI Taxonomy" id="43782"/>
    <lineage>
        <taxon>Eukaryota</taxon>
        <taxon>Viridiplantae</taxon>
        <taxon>Streptophyta</taxon>
        <taxon>Embryophyta</taxon>
        <taxon>Tracheophyta</taxon>
        <taxon>Spermatophyta</taxon>
        <taxon>Magnoliopsida</taxon>
        <taxon>eudicotyledons</taxon>
        <taxon>Gunneridae</taxon>
        <taxon>Pentapetalae</taxon>
        <taxon>rosids</taxon>
        <taxon>malvids</taxon>
        <taxon>Sapindales</taxon>
        <taxon>Sapindaceae</taxon>
        <taxon>Hippocastanoideae</taxon>
        <taxon>Acereae</taxon>
        <taxon>Dipteronia</taxon>
    </lineage>
</organism>
<keyword evidence="1" id="KW-0694">RNA-binding</keyword>
<dbReference type="SUPFAM" id="SSF54928">
    <property type="entry name" value="RNA-binding domain, RBD"/>
    <property type="match status" value="1"/>
</dbReference>
<dbReference type="CDD" id="cd00590">
    <property type="entry name" value="RRM_SF"/>
    <property type="match status" value="1"/>
</dbReference>
<dbReference type="AlphaFoldDB" id="A0AAE0E5X6"/>
<dbReference type="Pfam" id="PF00076">
    <property type="entry name" value="RRM_1"/>
    <property type="match status" value="1"/>
</dbReference>
<dbReference type="PROSITE" id="PS50102">
    <property type="entry name" value="RRM"/>
    <property type="match status" value="1"/>
</dbReference>
<name>A0AAE0E5X6_9ROSI</name>
<reference evidence="3" key="1">
    <citation type="journal article" date="2023" name="Plant J.">
        <title>Genome sequences and population genomics provide insights into the demographic history, inbreeding, and mutation load of two 'living fossil' tree species of Dipteronia.</title>
        <authorList>
            <person name="Feng Y."/>
            <person name="Comes H.P."/>
            <person name="Chen J."/>
            <person name="Zhu S."/>
            <person name="Lu R."/>
            <person name="Zhang X."/>
            <person name="Li P."/>
            <person name="Qiu J."/>
            <person name="Olsen K.M."/>
            <person name="Qiu Y."/>
        </authorList>
    </citation>
    <scope>NUCLEOTIDE SEQUENCE</scope>
    <source>
        <strain evidence="3">NBL</strain>
    </source>
</reference>
<protein>
    <recommendedName>
        <fullName evidence="2">RRM domain-containing protein</fullName>
    </recommendedName>
</protein>
<comment type="caution">
    <text evidence="3">The sequence shown here is derived from an EMBL/GenBank/DDBJ whole genome shotgun (WGS) entry which is preliminary data.</text>
</comment>
<feature type="domain" description="RRM" evidence="2">
    <location>
        <begin position="26"/>
        <end position="103"/>
    </location>
</feature>
<evidence type="ECO:0000259" key="2">
    <source>
        <dbReference type="PROSITE" id="PS50102"/>
    </source>
</evidence>
<evidence type="ECO:0000313" key="4">
    <source>
        <dbReference type="Proteomes" id="UP001281410"/>
    </source>
</evidence>
<gene>
    <name evidence="3" type="ORF">Dsin_016361</name>
</gene>
<evidence type="ECO:0000313" key="3">
    <source>
        <dbReference type="EMBL" id="KAK3211655.1"/>
    </source>
</evidence>
<accession>A0AAE0E5X6</accession>
<proteinExistence type="predicted"/>
<sequence length="104" mass="11835">MREKGRVRGYGQGSSDARRDYRDSLFSVFVENLNPIVDVDGLWGIFKPFGRVRDIFKSQRSGSQRSCYAFIRFATVEEARRVAVSANGIHIYGWPIIAKEAKFG</sequence>
<dbReference type="EMBL" id="JANJYJ010000005">
    <property type="protein sequence ID" value="KAK3211655.1"/>
    <property type="molecule type" value="Genomic_DNA"/>
</dbReference>
<dbReference type="SMART" id="SM00360">
    <property type="entry name" value="RRM"/>
    <property type="match status" value="1"/>
</dbReference>
<keyword evidence="4" id="KW-1185">Reference proteome</keyword>
<dbReference type="Proteomes" id="UP001281410">
    <property type="component" value="Unassembled WGS sequence"/>
</dbReference>
<dbReference type="InterPro" id="IPR012677">
    <property type="entry name" value="Nucleotide-bd_a/b_plait_sf"/>
</dbReference>
<dbReference type="GO" id="GO:0003723">
    <property type="term" value="F:RNA binding"/>
    <property type="evidence" value="ECO:0007669"/>
    <property type="project" value="UniProtKB-UniRule"/>
</dbReference>
<evidence type="ECO:0000256" key="1">
    <source>
        <dbReference type="PROSITE-ProRule" id="PRU00176"/>
    </source>
</evidence>
<dbReference type="InterPro" id="IPR035979">
    <property type="entry name" value="RBD_domain_sf"/>
</dbReference>